<protein>
    <submittedName>
        <fullName evidence="3">Transposon Tn7 transposition protein TnsA</fullName>
    </submittedName>
</protein>
<dbReference type="InterPro" id="IPR011335">
    <property type="entry name" value="Restrct_endonuc-II-like"/>
</dbReference>
<gene>
    <name evidence="3" type="primary">tnsA_1</name>
    <name evidence="3" type="ORF">CLHOM_19210</name>
</gene>
<dbReference type="InterPro" id="IPR014832">
    <property type="entry name" value="TnsA_C"/>
</dbReference>
<feature type="domain" description="TnsA endonuclease C-terminal" evidence="1">
    <location>
        <begin position="166"/>
        <end position="248"/>
    </location>
</feature>
<dbReference type="CDD" id="cd22362">
    <property type="entry name" value="TnsA_endonuclease-like"/>
    <property type="match status" value="1"/>
</dbReference>
<dbReference type="InterPro" id="IPR036388">
    <property type="entry name" value="WH-like_DNA-bd_sf"/>
</dbReference>
<sequence length="272" mass="32341">MMARRKSDNAKLKEKIGTGRGGNYTPWLKPHEFGSLGRTHRIRGWKVNRIYYFMSDLELYYFLLLQWNENVIDIREQFPMNLIDTVRIAKDLGIKHPPHNKKSGNEVIMTTDFIITIKSNDGLKDIVRTVKSKKDLKNQRVLEKLSIEKEYFKNKGLNWGIVTEEQINKTKAKNIYLLYNDYFWFSNSKFNQNEIDYITYDLKNLLLKYNKDIIKSCRNLEKNNFWECGEGLNFFKYLILKKVIIVNLNIKLNFNDMEIYFNEGNKNDSVTC</sequence>
<dbReference type="Pfam" id="PF08722">
    <property type="entry name" value="Tn7_TnsA-like_N"/>
    <property type="match status" value="1"/>
</dbReference>
<dbReference type="InterPro" id="IPR014833">
    <property type="entry name" value="TnsA_N"/>
</dbReference>
<dbReference type="EMBL" id="LHUR01000022">
    <property type="protein sequence ID" value="KOA19832.1"/>
    <property type="molecule type" value="Genomic_DNA"/>
</dbReference>
<dbReference type="Pfam" id="PF08721">
    <property type="entry name" value="Tn7_Tnp_TnsA_C"/>
    <property type="match status" value="1"/>
</dbReference>
<feature type="domain" description="TnsA endonuclease N-terminal" evidence="2">
    <location>
        <begin position="68"/>
        <end position="164"/>
    </location>
</feature>
<dbReference type="GO" id="GO:0003676">
    <property type="term" value="F:nucleic acid binding"/>
    <property type="evidence" value="ECO:0007669"/>
    <property type="project" value="InterPro"/>
</dbReference>
<dbReference type="Gene3D" id="1.10.10.10">
    <property type="entry name" value="Winged helix-like DNA-binding domain superfamily/Winged helix DNA-binding domain"/>
    <property type="match status" value="1"/>
</dbReference>
<dbReference type="PATRIC" id="fig|1121318.3.peg.1941"/>
<evidence type="ECO:0000313" key="3">
    <source>
        <dbReference type="EMBL" id="KOA19832.1"/>
    </source>
</evidence>
<dbReference type="AlphaFoldDB" id="A0A0L6ZA48"/>
<comment type="caution">
    <text evidence="3">The sequence shown here is derived from an EMBL/GenBank/DDBJ whole genome shotgun (WGS) entry which is preliminary data.</text>
</comment>
<dbReference type="STRING" id="36844.SAMN04488501_10272"/>
<proteinExistence type="predicted"/>
<organism evidence="3 4">
    <name type="scientific">Clostridium homopropionicum DSM 5847</name>
    <dbReference type="NCBI Taxonomy" id="1121318"/>
    <lineage>
        <taxon>Bacteria</taxon>
        <taxon>Bacillati</taxon>
        <taxon>Bacillota</taxon>
        <taxon>Clostridia</taxon>
        <taxon>Eubacteriales</taxon>
        <taxon>Clostridiaceae</taxon>
        <taxon>Clostridium</taxon>
    </lineage>
</organism>
<name>A0A0L6ZA48_9CLOT</name>
<dbReference type="Gene3D" id="3.40.1350.10">
    <property type="match status" value="1"/>
</dbReference>
<keyword evidence="4" id="KW-1185">Reference proteome</keyword>
<dbReference type="SUPFAM" id="SSF52980">
    <property type="entry name" value="Restriction endonuclease-like"/>
    <property type="match status" value="1"/>
</dbReference>
<evidence type="ECO:0000313" key="4">
    <source>
        <dbReference type="Proteomes" id="UP000037043"/>
    </source>
</evidence>
<reference evidence="4" key="1">
    <citation type="submission" date="2015-08" db="EMBL/GenBank/DDBJ databases">
        <title>Genome sequence of the strict anaerobe Clostridium homopropionicum LuHBu1 (DSM 5847T).</title>
        <authorList>
            <person name="Poehlein A."/>
            <person name="Beck M."/>
            <person name="Schiel-Bengelsdorf B."/>
            <person name="Bengelsdorf F.R."/>
            <person name="Daniel R."/>
            <person name="Duerre P."/>
        </authorList>
    </citation>
    <scope>NUCLEOTIDE SEQUENCE [LARGE SCALE GENOMIC DNA]</scope>
    <source>
        <strain evidence="4">DSM 5847</strain>
    </source>
</reference>
<dbReference type="InterPro" id="IPR011856">
    <property type="entry name" value="tRNA_endonuc-like_dom_sf"/>
</dbReference>
<accession>A0A0L6ZA48</accession>
<evidence type="ECO:0000259" key="1">
    <source>
        <dbReference type="Pfam" id="PF08721"/>
    </source>
</evidence>
<dbReference type="Proteomes" id="UP000037043">
    <property type="component" value="Unassembled WGS sequence"/>
</dbReference>
<evidence type="ECO:0000259" key="2">
    <source>
        <dbReference type="Pfam" id="PF08722"/>
    </source>
</evidence>